<protein>
    <recommendedName>
        <fullName evidence="4">BTB domain-containing protein</fullName>
    </recommendedName>
</protein>
<gene>
    <name evidence="2" type="ORF">VTL71DRAFT_8383</name>
</gene>
<feature type="compositionally biased region" description="Polar residues" evidence="1">
    <location>
        <begin position="617"/>
        <end position="628"/>
    </location>
</feature>
<feature type="region of interest" description="Disordered" evidence="1">
    <location>
        <begin position="1"/>
        <end position="47"/>
    </location>
</feature>
<proteinExistence type="predicted"/>
<feature type="compositionally biased region" description="Basic and acidic residues" evidence="1">
    <location>
        <begin position="19"/>
        <end position="28"/>
    </location>
</feature>
<dbReference type="PANTHER" id="PTHR38119:SF1">
    <property type="entry name" value="BTB DOMAIN-CONTAINING PROTEIN"/>
    <property type="match status" value="1"/>
</dbReference>
<feature type="region of interest" description="Disordered" evidence="1">
    <location>
        <begin position="681"/>
        <end position="704"/>
    </location>
</feature>
<evidence type="ECO:0008006" key="4">
    <source>
        <dbReference type="Google" id="ProtNLM"/>
    </source>
</evidence>
<sequence>MAPSRKNKANPAIPAKRGRQGDKSEKNDAPAAKKRSNDKTKAQANIRTDSVSILPSDQPRTTAFCDLEDEESLRKYTGTEKEIYLKPMVRPTGDFPRFKDGDVVIELLHKSSKHTYQLHGSILHRASPWFDKVLRLDWTGAEPDPQLVSNHPFLGALWARFELKYSPKLEIHELTRTSFTQVQEAKRFPVVKRCIPPAQVEAVHIAEFHPSPFTLTKGALNVDFEMNTAHEIDAQASGSTIETLHDQQAPALVMKPKVEQPSVFGTFNVTKDNLVIVKEEPDEDVVMVDVVETTGGFIKEQSTQNTVVIDLEQETVGSATTPVEEEHPLIEHKKLDDDLKMDDSAPIIQSAGEAVDNHLALVEQAIRSSVQREATPLNEVQLSMGVDDGQDIKVEDVIEDGDSTLQEKEGDNDEHTIKEEDLDDEIVLVNASPPEHVDAREQHTANHHTEDIDDQAQKIEGEVFDMMSISKTEHVTVKPEENPILLPETKTDTQENPAPYSQYAAKLQDFETKQESPSLPQMLDMAPLIKDEDSVGAPSRVAVEEGVRSNAEYLASSASPGLENVFDISQEPVSSLTYTPETSTEESSSDLSDCTGTKGDHKEASLPEGRCGEMASSIDNVDNPTFPSLPQWDGPSEDLTFMAETFAQTSSARGYQRASIKNVHLSSSAFVADHEPIEKRQKSVHTKSGHSLISKSVSGADDSIRESQSTEGFNIVEDNSSTTADAPVIPVAPIENLEKTPVSSTDKPSTQVLWAYNNLFRIYYSLPPIIDTENVEMAYEQSHLLIKVASLYGSIPMVRPYISSALMHFGQELYMAIMADPPRWIQLSFYLESAPIFRESMIHIVANLPNWPWASLPFDDLFSPVKELIREKMTALECSKDRVIKSLYSNKVLDVEVFSRPLVKDSFDTWFVVQYWRDWFARSLAQANKASEDGDKCTRGKVYRDLHRSGEAYLPTILVLDAVEACRAKDLSSKSKRQGIEQDLKTLKDFAQKEVQELCANYSMLSVEDAGISYLTCIKVENHEFPWLELKAKI</sequence>
<keyword evidence="3" id="KW-1185">Reference proteome</keyword>
<evidence type="ECO:0000256" key="1">
    <source>
        <dbReference type="SAM" id="MobiDB-lite"/>
    </source>
</evidence>
<reference evidence="2 3" key="1">
    <citation type="journal article" date="2024" name="Commun. Biol.">
        <title>Comparative genomic analysis of thermophilic fungi reveals convergent evolutionary adaptations and gene losses.</title>
        <authorList>
            <person name="Steindorff A.S."/>
            <person name="Aguilar-Pontes M.V."/>
            <person name="Robinson A.J."/>
            <person name="Andreopoulos B."/>
            <person name="LaButti K."/>
            <person name="Kuo A."/>
            <person name="Mondo S."/>
            <person name="Riley R."/>
            <person name="Otillar R."/>
            <person name="Haridas S."/>
            <person name="Lipzen A."/>
            <person name="Grimwood J."/>
            <person name="Schmutz J."/>
            <person name="Clum A."/>
            <person name="Reid I.D."/>
            <person name="Moisan M.C."/>
            <person name="Butler G."/>
            <person name="Nguyen T.T.M."/>
            <person name="Dewar K."/>
            <person name="Conant G."/>
            <person name="Drula E."/>
            <person name="Henrissat B."/>
            <person name="Hansel C."/>
            <person name="Singer S."/>
            <person name="Hutchinson M.I."/>
            <person name="de Vries R.P."/>
            <person name="Natvig D.O."/>
            <person name="Powell A.J."/>
            <person name="Tsang A."/>
            <person name="Grigoriev I.V."/>
        </authorList>
    </citation>
    <scope>NUCLEOTIDE SEQUENCE [LARGE SCALE GENOMIC DNA]</scope>
    <source>
        <strain evidence="2 3">CBS 494.80</strain>
    </source>
</reference>
<comment type="caution">
    <text evidence="2">The sequence shown here is derived from an EMBL/GenBank/DDBJ whole genome shotgun (WGS) entry which is preliminary data.</text>
</comment>
<dbReference type="PANTHER" id="PTHR38119">
    <property type="entry name" value="BTB DOMAIN-CONTAINING PROTEIN-RELATED"/>
    <property type="match status" value="1"/>
</dbReference>
<organism evidence="2 3">
    <name type="scientific">Oculimacula yallundae</name>
    <dbReference type="NCBI Taxonomy" id="86028"/>
    <lineage>
        <taxon>Eukaryota</taxon>
        <taxon>Fungi</taxon>
        <taxon>Dikarya</taxon>
        <taxon>Ascomycota</taxon>
        <taxon>Pezizomycotina</taxon>
        <taxon>Leotiomycetes</taxon>
        <taxon>Helotiales</taxon>
        <taxon>Ploettnerulaceae</taxon>
        <taxon>Oculimacula</taxon>
    </lineage>
</organism>
<dbReference type="Proteomes" id="UP001595075">
    <property type="component" value="Unassembled WGS sequence"/>
</dbReference>
<name>A0ABR4CXG1_9HELO</name>
<dbReference type="EMBL" id="JAZHXI010000002">
    <property type="protein sequence ID" value="KAL2074605.1"/>
    <property type="molecule type" value="Genomic_DNA"/>
</dbReference>
<accession>A0ABR4CXG1</accession>
<evidence type="ECO:0000313" key="3">
    <source>
        <dbReference type="Proteomes" id="UP001595075"/>
    </source>
</evidence>
<evidence type="ECO:0000313" key="2">
    <source>
        <dbReference type="EMBL" id="KAL2074605.1"/>
    </source>
</evidence>
<feature type="region of interest" description="Disordered" evidence="1">
    <location>
        <begin position="575"/>
        <end position="633"/>
    </location>
</feature>